<dbReference type="Proteomes" id="UP000010319">
    <property type="component" value="Unassembled WGS sequence"/>
</dbReference>
<gene>
    <name evidence="2" type="ORF">yberc0001_14180</name>
</gene>
<keyword evidence="1" id="KW-1133">Transmembrane helix</keyword>
<name>A0ABP2E4N0_YERBE</name>
<dbReference type="EMBL" id="AALC02000011">
    <property type="protein sequence ID" value="EEQ07504.1"/>
    <property type="molecule type" value="Genomic_DNA"/>
</dbReference>
<evidence type="ECO:0000313" key="3">
    <source>
        <dbReference type="Proteomes" id="UP000010319"/>
    </source>
</evidence>
<organism evidence="2 3">
    <name type="scientific">Yersinia bercovieri ATCC 43970</name>
    <dbReference type="NCBI Taxonomy" id="349968"/>
    <lineage>
        <taxon>Bacteria</taxon>
        <taxon>Pseudomonadati</taxon>
        <taxon>Pseudomonadota</taxon>
        <taxon>Gammaproteobacteria</taxon>
        <taxon>Enterobacterales</taxon>
        <taxon>Yersiniaceae</taxon>
        <taxon>Yersinia</taxon>
    </lineage>
</organism>
<reference evidence="2" key="1">
    <citation type="submission" date="2008-12" db="EMBL/GenBank/DDBJ databases">
        <title>Annotation of the Yersinia bercovieri ATCC 43970 genome.</title>
        <authorList>
            <person name="Read T.D."/>
            <person name="Akmal A."/>
            <person name="Bishop-Lilly K."/>
            <person name="Chen P.E."/>
            <person name="Cook C."/>
            <person name="Kiley M.P."/>
            <person name="Lentz S."/>
            <person name="Mateczun A."/>
            <person name="Nagarajan N."/>
            <person name="Nolan N."/>
            <person name="Osborne B.I."/>
            <person name="Pop M."/>
            <person name="Sozhamannan S."/>
            <person name="Stewart A.C."/>
            <person name="Sulakvelidze A."/>
            <person name="Thomason B."/>
            <person name="Willner K."/>
            <person name="Zwick M.E."/>
        </authorList>
    </citation>
    <scope>NUCLEOTIDE SEQUENCE [LARGE SCALE GENOMIC DNA]</scope>
    <source>
        <strain evidence="2">ATCC 43970</strain>
    </source>
</reference>
<keyword evidence="3" id="KW-1185">Reference proteome</keyword>
<evidence type="ECO:0000256" key="1">
    <source>
        <dbReference type="SAM" id="Phobius"/>
    </source>
</evidence>
<feature type="transmembrane region" description="Helical" evidence="1">
    <location>
        <begin position="700"/>
        <end position="721"/>
    </location>
</feature>
<sequence>MKDTAVSPIFCGFHKCQDITSGNNGGLFNEVNIKITNALYNAGYIDNDGDYPHLIKIKKSSKTIDEIIFNLNNHLKENNTSDKCKKLVELINSKEGLGIKDNYDFKGFYDHFYLKDPGVACSGNPFEEQSEEVSELVKSYYNIVAEEYKNKKDINLIDGLGTMEDFCCEINRVYSLIKHPISSTLKKALDKFSKDNYVKDLINKRENDEVFYQLVKKKIDLVAPPQNPISTKENINFLNSIAPISPTAIASMQATPGNPFENEPPEVAPPELIRLRTIYSKLVEEKYRKKCVKGNKELELGDDINSIGDLCIKLSSIKNKINDSNSKAHKLLIEFVGDKDVAKLIGRVEGVTGDFYIKPIKEICSNGLLLQTMLSEYVSGVEGGWSSKMMRRKKIERDLKNVTLRDDLAIELGNSSNVIVRNFPKDNNKIALILTELLKNHEFNGTFSKKIAEYLKVSGLGAYMQLQPLPGNKSHVVFNHDTPDSVNDKINDLTDLMAFMSKHLKHINTVLGDLGTRPVNASLEQLQVYYYQQMLAFDIRSSTYTEPPGSLMFAQRWIQANWDKLFGNASTQTHFGVAGESPIVTIKKLRQSFNTNLQTQNYEKSARKSPEYKIVDQGLDRIEKLAQRLEDLITKNTIPADITKNLTLALRYAMASECVELKQQSKSINFNRFFSKAKLVVPVVAALSIGVLIAGSSSVVLAPLAPFIAIGICCAAVYYLFTKCKPKLESSGVSEQLTKAMKGLVSQGDFHLASHDVSWREAWKYRMGPIIQAFKTWWSGSVAPMPNLPEPPNPSLH</sequence>
<comment type="caution">
    <text evidence="2">The sequence shown here is derived from an EMBL/GenBank/DDBJ whole genome shotgun (WGS) entry which is preliminary data.</text>
</comment>
<proteinExistence type="predicted"/>
<dbReference type="RefSeq" id="WP_005272770.1">
    <property type="nucleotide sequence ID" value="NZ_AALC02000011.1"/>
</dbReference>
<protein>
    <submittedName>
        <fullName evidence="2">Permease of the major facilitator superfamily</fullName>
    </submittedName>
</protein>
<evidence type="ECO:0000313" key="2">
    <source>
        <dbReference type="EMBL" id="EEQ07504.1"/>
    </source>
</evidence>
<keyword evidence="1" id="KW-0812">Transmembrane</keyword>
<accession>A0ABP2E4N0</accession>
<keyword evidence="1" id="KW-0472">Membrane</keyword>